<dbReference type="Proteomes" id="UP000033995">
    <property type="component" value="Unassembled WGS sequence"/>
</dbReference>
<evidence type="ECO:0000313" key="1">
    <source>
        <dbReference type="EMBL" id="KKP47204.1"/>
    </source>
</evidence>
<gene>
    <name evidence="1" type="ORF">UR38_C0005G0017</name>
</gene>
<protein>
    <submittedName>
        <fullName evidence="1">Uncharacterized protein</fullName>
    </submittedName>
</protein>
<reference evidence="1 2" key="1">
    <citation type="journal article" date="2015" name="Nature">
        <title>rRNA introns, odd ribosomes, and small enigmatic genomes across a large radiation of phyla.</title>
        <authorList>
            <person name="Brown C.T."/>
            <person name="Hug L.A."/>
            <person name="Thomas B.C."/>
            <person name="Sharon I."/>
            <person name="Castelle C.J."/>
            <person name="Singh A."/>
            <person name="Wilkins M.J."/>
            <person name="Williams K.H."/>
            <person name="Banfield J.F."/>
        </authorList>
    </citation>
    <scope>NUCLEOTIDE SEQUENCE [LARGE SCALE GENOMIC DNA]</scope>
</reference>
<accession>A0A0F9ZSM0</accession>
<comment type="caution">
    <text evidence="1">The sequence shown here is derived from an EMBL/GenBank/DDBJ whole genome shotgun (WGS) entry which is preliminary data.</text>
</comment>
<evidence type="ECO:0000313" key="2">
    <source>
        <dbReference type="Proteomes" id="UP000033995"/>
    </source>
</evidence>
<dbReference type="AlphaFoldDB" id="A0A0F9ZSM0"/>
<name>A0A0F9ZSM0_9BACT</name>
<proteinExistence type="predicted"/>
<organism evidence="1 2">
    <name type="scientific">Candidatus Woesebacteria bacterium GW2011_GWA2_33_28</name>
    <dbReference type="NCBI Taxonomy" id="1618561"/>
    <lineage>
        <taxon>Bacteria</taxon>
        <taxon>Candidatus Woeseibacteriota</taxon>
    </lineage>
</organism>
<sequence length="71" mass="7533">MKIQILNDQGKVLSENVINTDELYAAGVALGIGANINSVGITKKMVDPVLKPITEVNLSLRQEGGKKGVEV</sequence>
<dbReference type="EMBL" id="LBOZ01000005">
    <property type="protein sequence ID" value="KKP47204.1"/>
    <property type="molecule type" value="Genomic_DNA"/>
</dbReference>